<dbReference type="PANTHER" id="PTHR10540">
    <property type="entry name" value="EUKARYOTIC TRANSLATION INITIATION FACTOR 3 SUBUNIT F-RELATED"/>
    <property type="match status" value="1"/>
</dbReference>
<evidence type="ECO:0000256" key="2">
    <source>
        <dbReference type="RuleBase" id="RU367006"/>
    </source>
</evidence>
<dbReference type="GO" id="GO:0008180">
    <property type="term" value="C:COP9 signalosome"/>
    <property type="evidence" value="ECO:0007669"/>
    <property type="project" value="UniProtKB-UniRule"/>
</dbReference>
<gene>
    <name evidence="4" type="ORF">L202_07055</name>
</gene>
<evidence type="ECO:0000313" key="5">
    <source>
        <dbReference type="Proteomes" id="UP000094065"/>
    </source>
</evidence>
<sequence>MASSSNPVILASGTNSGLTVNIHPLAILNISDVWNRAQFTSSGSESPKLVGALLGTESNREVAIVNSFELTFTPTGGDVEMSEGGAEKGAYTLDTEFLQTREAQFNDVFPSLKIVGWYSIGSEPTPDDIFLHKQFISSTSESPIFLLFNPHPAPEAQNLPLNIYESAEVAVTGGAEAVEGGDIKFVELGYGIETGEAERIAVDGVVKGGTAEEDSAVGHLTTQRNAIKMLLDRIEILQKYISGVVNSMSFLLVRLVLTHRAESAKPDHAIIRQISSLVSTLPTMDAAEFQNELMTEYSDVQLSSYLSSLTNQLNALSEYGEKHSLVYGSKEDDYSGGGAGMGLRSGRGMNLGFGGFDLGGGGRRRNR</sequence>
<dbReference type="Pfam" id="PF01398">
    <property type="entry name" value="JAB"/>
    <property type="match status" value="1"/>
</dbReference>
<dbReference type="OrthoDB" id="1378at2759"/>
<organism evidence="4 5">
    <name type="scientific">Cryptococcus amylolentus CBS 6039</name>
    <dbReference type="NCBI Taxonomy" id="1295533"/>
    <lineage>
        <taxon>Eukaryota</taxon>
        <taxon>Fungi</taxon>
        <taxon>Dikarya</taxon>
        <taxon>Basidiomycota</taxon>
        <taxon>Agaricomycotina</taxon>
        <taxon>Tremellomycetes</taxon>
        <taxon>Tremellales</taxon>
        <taxon>Cryptococcaceae</taxon>
        <taxon>Cryptococcus</taxon>
    </lineage>
</organism>
<keyword evidence="2" id="KW-0736">Signalosome</keyword>
<comment type="function">
    <text evidence="2">Component of the COP9 signalosome complex (CSN), a complex involved in various cellular and developmental processes.</text>
</comment>
<keyword evidence="2" id="KW-0539">Nucleus</keyword>
<dbReference type="GeneID" id="30158364"/>
<dbReference type="STRING" id="1295533.A0A1E3HEF5"/>
<comment type="subcellular location">
    <subcellularLocation>
        <location evidence="2">Cytoplasm</location>
    </subcellularLocation>
    <subcellularLocation>
        <location evidence="2">Nucleus</location>
    </subcellularLocation>
</comment>
<keyword evidence="2" id="KW-0963">Cytoplasm</keyword>
<evidence type="ECO:0000256" key="1">
    <source>
        <dbReference type="ARBA" id="ARBA00010893"/>
    </source>
</evidence>
<feature type="domain" description="MPN" evidence="3">
    <location>
        <begin position="20"/>
        <end position="170"/>
    </location>
</feature>
<dbReference type="SMART" id="SM00232">
    <property type="entry name" value="JAB_MPN"/>
    <property type="match status" value="1"/>
</dbReference>
<dbReference type="Pfam" id="PF13012">
    <property type="entry name" value="MitMem_reg"/>
    <property type="match status" value="1"/>
</dbReference>
<dbReference type="GO" id="GO:0005737">
    <property type="term" value="C:cytoplasm"/>
    <property type="evidence" value="ECO:0007669"/>
    <property type="project" value="UniProtKB-SubCell"/>
</dbReference>
<reference evidence="4 5" key="1">
    <citation type="submission" date="2016-06" db="EMBL/GenBank/DDBJ databases">
        <title>Evolution of pathogenesis and genome organization in the Tremellales.</title>
        <authorList>
            <person name="Cuomo C."/>
            <person name="Litvintseva A."/>
            <person name="Heitman J."/>
            <person name="Chen Y."/>
            <person name="Sun S."/>
            <person name="Springer D."/>
            <person name="Dromer F."/>
            <person name="Young S."/>
            <person name="Zeng Q."/>
            <person name="Chapman S."/>
            <person name="Gujja S."/>
            <person name="Saif S."/>
            <person name="Birren B."/>
        </authorList>
    </citation>
    <scope>NUCLEOTIDE SEQUENCE [LARGE SCALE GENOMIC DNA]</scope>
    <source>
        <strain evidence="4 5">CBS 6039</strain>
    </source>
</reference>
<name>A0A1E3HEF5_9TREE</name>
<dbReference type="InterPro" id="IPR037518">
    <property type="entry name" value="MPN"/>
</dbReference>
<accession>A0A1E3HEF5</accession>
<dbReference type="CDD" id="cd08063">
    <property type="entry name" value="MPN_CSN6"/>
    <property type="match status" value="1"/>
</dbReference>
<dbReference type="AlphaFoldDB" id="A0A1E3HEF5"/>
<comment type="similarity">
    <text evidence="1 2">Belongs to the peptidase M67A family. CSN6 subfamily.</text>
</comment>
<dbReference type="InterPro" id="IPR024969">
    <property type="entry name" value="EIF3F/CSN6-like_C"/>
</dbReference>
<evidence type="ECO:0000259" key="3">
    <source>
        <dbReference type="PROSITE" id="PS50249"/>
    </source>
</evidence>
<dbReference type="GO" id="GO:0000338">
    <property type="term" value="P:protein deneddylation"/>
    <property type="evidence" value="ECO:0007669"/>
    <property type="project" value="InterPro"/>
</dbReference>
<dbReference type="InterPro" id="IPR033859">
    <property type="entry name" value="MPN_CSN6"/>
</dbReference>
<dbReference type="RefSeq" id="XP_018990508.1">
    <property type="nucleotide sequence ID" value="XM_019141701.1"/>
</dbReference>
<dbReference type="Proteomes" id="UP000094065">
    <property type="component" value="Unassembled WGS sequence"/>
</dbReference>
<proteinExistence type="inferred from homology"/>
<dbReference type="InterPro" id="IPR000555">
    <property type="entry name" value="JAMM/MPN+_dom"/>
</dbReference>
<dbReference type="Gene3D" id="3.40.140.10">
    <property type="entry name" value="Cytidine Deaminase, domain 2"/>
    <property type="match status" value="1"/>
</dbReference>
<evidence type="ECO:0000313" key="4">
    <source>
        <dbReference type="EMBL" id="ODN74727.1"/>
    </source>
</evidence>
<keyword evidence="5" id="KW-1185">Reference proteome</keyword>
<dbReference type="GO" id="GO:0008237">
    <property type="term" value="F:metallopeptidase activity"/>
    <property type="evidence" value="ECO:0007669"/>
    <property type="project" value="InterPro"/>
</dbReference>
<comment type="caution">
    <text evidence="4">The sequence shown here is derived from an EMBL/GenBank/DDBJ whole genome shotgun (WGS) entry which is preliminary data.</text>
</comment>
<protein>
    <recommendedName>
        <fullName evidence="2">COP9 signalosome complex subunit 6</fullName>
    </recommendedName>
</protein>
<dbReference type="PANTHER" id="PTHR10540:SF8">
    <property type="entry name" value="COP9 SIGNALOSOME COMPLEX SUBUNIT 6"/>
    <property type="match status" value="1"/>
</dbReference>
<dbReference type="EMBL" id="AWGJ01000011">
    <property type="protein sequence ID" value="ODN74727.1"/>
    <property type="molecule type" value="Genomic_DNA"/>
</dbReference>
<dbReference type="PROSITE" id="PS50249">
    <property type="entry name" value="MPN"/>
    <property type="match status" value="1"/>
</dbReference>